<evidence type="ECO:0000313" key="2">
    <source>
        <dbReference type="Proteomes" id="UP001057402"/>
    </source>
</evidence>
<sequence length="1321" mass="147721">MKNLKLYSEVSLLLHLQSDDESILFSAIDIERNRLFFASSGRFVYTARLSSFEEDEVWKESVLPAEVSSVELEPGDSIMSFDYLMEKESLVVGTSNGVILLHNVDTNDSEIIGRVDGGVSCISLCPDGDSLGVITGYGQLLLMTHDWDLLQENSVDEVPEGNDLNAGDEKFSSRNVLESRISWRGDGRYLATLCKFEESDSYPKKLKFWERDSGSLHASSQSKAFMGTLLDWMPSGAKLAAVYPRVKESESPSVVFYERNGLERSSFCVNSQGDIVIDDLKWNCSSDLLAILVKSGDCDQVQIWYCCNNHWYLKQEFCYLKHDGVKFMWHPTKPLQLLCWTHGGRCMIYHLCWKTAVTDNSIALVIDGSRVLVTPLFKSLLPPPMYLFSLNFSSAVRDFSLYSKNSRNTLAVALANGFLGIVELPESGYWEELDGKEYRIEPSLSKMSFQSLIHLAWLDSLTLAVISGNHTNLGNTPQMLAENDEPCGYHFREMEIICHEDRLSSSPTISGWQARVTNLVTLRRPVIGITLNPAKQSSALIQFDGGNIFEYTSISANHGGVFKRSDNHVFSSSCLWMNAVSLGGQAMLFGLDEVGRLQVDGKILCSNCCSYSFYSNLEDEIITHLIVATKQDLLFIIDICEVKSKEFDFNLGSTPIFGKKRREEESGKFVHIWERGAKIVGVLHGDDAAVLLQATRGNLECVYPRKLVLASIINALVQHRFKDALLMVRRHRIDFNIIVDHCGWHNFLSSAPEFVKQVENISYLTEFVCAIKKENIVDTLYKNYVASSAISGTHNEDAGVKKASEPSTKVSSVLKAIRKAIEEQLPESPYRELCILTTLARSEPPALEEALGRIKLIRGLELSGSNDVRGASLPSAEEALKHLLWLSDSEAVFESALGLYDLHLAAMVALNSQKDPKEFLPFLQELQRLPLLLMQYNIDLKLHRYEKALKHIASAGDSHYDDFMNLLKNNPQLFPLGLQLTADPGKRHQVLEAWGDHLSEIKDFEEAAATYLCCQSLEKALKAYRSNGSWSGMLTVAGQMRLGKDEVVRLAHEVCEELQALGKPGEAAKVALDYCKDVKAGVSLLVRAREWEEALRTALMHDGADLYSEVKDASVECADTMISEYEEGLEKVGKYVARYLAVRQRRLLLAAKLQSEEQKMSDVDDDTASETSSNFSGMSAYTRGKGSAASVSTSAGSRARESRRQRNRGKIRAGSPDEELALVEHLKGMSLTAGAIREIRSLLACLLMLGKEEPAKKLQRTVENFQLCQAATVKLVEDTFSTSIIDEQEQTLDRYSQKTRPEMENCNAFSWRYKAFISPRS</sequence>
<proteinExistence type="predicted"/>
<dbReference type="EMBL" id="CM042883">
    <property type="protein sequence ID" value="KAI4373006.1"/>
    <property type="molecule type" value="Genomic_DNA"/>
</dbReference>
<reference evidence="2" key="1">
    <citation type="journal article" date="2023" name="Front. Plant Sci.">
        <title>Chromosomal-level genome assembly of Melastoma candidum provides insights into trichome evolution.</title>
        <authorList>
            <person name="Zhong Y."/>
            <person name="Wu W."/>
            <person name="Sun C."/>
            <person name="Zou P."/>
            <person name="Liu Y."/>
            <person name="Dai S."/>
            <person name="Zhou R."/>
        </authorList>
    </citation>
    <scope>NUCLEOTIDE SEQUENCE [LARGE SCALE GENOMIC DNA]</scope>
</reference>
<accession>A0ACB9R1P9</accession>
<keyword evidence="2" id="KW-1185">Reference proteome</keyword>
<name>A0ACB9R1P9_9MYRT</name>
<dbReference type="Proteomes" id="UP001057402">
    <property type="component" value="Chromosome 4"/>
</dbReference>
<protein>
    <submittedName>
        <fullName evidence="1">Uncharacterized protein</fullName>
    </submittedName>
</protein>
<gene>
    <name evidence="1" type="ORF">MLD38_011178</name>
</gene>
<organism evidence="1 2">
    <name type="scientific">Melastoma candidum</name>
    <dbReference type="NCBI Taxonomy" id="119954"/>
    <lineage>
        <taxon>Eukaryota</taxon>
        <taxon>Viridiplantae</taxon>
        <taxon>Streptophyta</taxon>
        <taxon>Embryophyta</taxon>
        <taxon>Tracheophyta</taxon>
        <taxon>Spermatophyta</taxon>
        <taxon>Magnoliopsida</taxon>
        <taxon>eudicotyledons</taxon>
        <taxon>Gunneridae</taxon>
        <taxon>Pentapetalae</taxon>
        <taxon>rosids</taxon>
        <taxon>malvids</taxon>
        <taxon>Myrtales</taxon>
        <taxon>Melastomataceae</taxon>
        <taxon>Melastomatoideae</taxon>
        <taxon>Melastomateae</taxon>
        <taxon>Melastoma</taxon>
    </lineage>
</organism>
<comment type="caution">
    <text evidence="1">The sequence shown here is derived from an EMBL/GenBank/DDBJ whole genome shotgun (WGS) entry which is preliminary data.</text>
</comment>
<evidence type="ECO:0000313" key="1">
    <source>
        <dbReference type="EMBL" id="KAI4373006.1"/>
    </source>
</evidence>